<evidence type="ECO:0000313" key="2">
    <source>
        <dbReference type="Proteomes" id="UP000001511"/>
    </source>
</evidence>
<gene>
    <name evidence="1" type="ordered locus">Aazo_4084</name>
</gene>
<sequence>MPFQKNHKTGFTTNREKPLTSSPICFRVDKDLARELKSIPDWQEELRLELPNLI</sequence>
<dbReference type="EMBL" id="CP002059">
    <property type="protein sequence ID" value="ADI65533.1"/>
    <property type="molecule type" value="Genomic_DNA"/>
</dbReference>
<dbReference type="Proteomes" id="UP000001511">
    <property type="component" value="Chromosome"/>
</dbReference>
<keyword evidence="2" id="KW-1185">Reference proteome</keyword>
<name>D7E5H3_NOSA0</name>
<dbReference type="AlphaFoldDB" id="D7E5H3"/>
<dbReference type="HOGENOM" id="CLU_2952439_0_0_3"/>
<proteinExistence type="predicted"/>
<protein>
    <submittedName>
        <fullName evidence="1">Uncharacterized protein</fullName>
    </submittedName>
</protein>
<organism evidence="1 2">
    <name type="scientific">Nostoc azollae (strain 0708)</name>
    <name type="common">Anabaena azollae (strain 0708)</name>
    <dbReference type="NCBI Taxonomy" id="551115"/>
    <lineage>
        <taxon>Bacteria</taxon>
        <taxon>Bacillati</taxon>
        <taxon>Cyanobacteriota</taxon>
        <taxon>Cyanophyceae</taxon>
        <taxon>Nostocales</taxon>
        <taxon>Nostocaceae</taxon>
        <taxon>Trichormus</taxon>
    </lineage>
</organism>
<reference evidence="1 2" key="1">
    <citation type="journal article" date="2010" name="PLoS ONE">
        <title>Genome erosion in a nitrogen-fixing vertically transmitted endosymbiotic multicellular cyanobacterium.</title>
        <authorList>
            <person name="Ran L."/>
            <person name="Larsson J."/>
            <person name="Vigil-Stenman T."/>
            <person name="Nylander J.A."/>
            <person name="Ininbergs K."/>
            <person name="Zheng W.W."/>
            <person name="Lapidus A."/>
            <person name="Lowry S."/>
            <person name="Haselkorn R."/>
            <person name="Bergman B."/>
        </authorList>
    </citation>
    <scope>NUCLEOTIDE SEQUENCE [LARGE SCALE GENOMIC DNA]</scope>
    <source>
        <strain evidence="1 2">0708</strain>
    </source>
</reference>
<accession>D7E5H3</accession>
<evidence type="ECO:0000313" key="1">
    <source>
        <dbReference type="EMBL" id="ADI65533.1"/>
    </source>
</evidence>
<dbReference type="KEGG" id="naz:Aazo_4084"/>